<dbReference type="GO" id="GO:0019509">
    <property type="term" value="P:L-methionine salvage from methylthioadenosine"/>
    <property type="evidence" value="ECO:0007669"/>
    <property type="project" value="TreeGrafter"/>
</dbReference>
<comment type="similarity">
    <text evidence="3">Belongs to the PNP/MTAP phosphorylase family. MTAP subfamily.</text>
</comment>
<comment type="catalytic activity">
    <reaction evidence="3">
        <text>a purine D-ribonucleoside + phosphate = a purine nucleobase + alpha-D-ribose 1-phosphate</text>
        <dbReference type="Rhea" id="RHEA:19805"/>
        <dbReference type="ChEBI" id="CHEBI:26386"/>
        <dbReference type="ChEBI" id="CHEBI:43474"/>
        <dbReference type="ChEBI" id="CHEBI:57720"/>
        <dbReference type="ChEBI" id="CHEBI:142355"/>
        <dbReference type="EC" id="2.4.2.1"/>
    </reaction>
</comment>
<evidence type="ECO:0000259" key="4">
    <source>
        <dbReference type="Pfam" id="PF01048"/>
    </source>
</evidence>
<comment type="function">
    <text evidence="3">Purine nucleoside phosphorylase which is highly specific for 6-oxopurine nucleosides. Cleaves guanosine or inosine to respective bases and sugar-1-phosphate molecules. Involved in purine salvage.</text>
</comment>
<reference evidence="7" key="1">
    <citation type="submission" date="2019-02" db="EMBL/GenBank/DDBJ databases">
        <authorList>
            <person name="Gruber-Vodicka R. H."/>
            <person name="Seah K. B. B."/>
        </authorList>
    </citation>
    <scope>NUCLEOTIDE SEQUENCE</scope>
    <source>
        <strain evidence="6">BECK_BZ197</strain>
        <strain evidence="7">BECK_BZ198</strain>
        <strain evidence="5">BECK_BZ199</strain>
    </source>
</reference>
<dbReference type="GO" id="GO:0017061">
    <property type="term" value="F:S-methyl-5-thioadenosine phosphorylase activity"/>
    <property type="evidence" value="ECO:0007669"/>
    <property type="project" value="InterPro"/>
</dbReference>
<feature type="binding site" evidence="3">
    <location>
        <position position="192"/>
    </location>
    <ligand>
        <name>phosphate</name>
        <dbReference type="ChEBI" id="CHEBI:43474"/>
    </ligand>
</feature>
<comment type="miscellaneous">
    <text evidence="3">Although this enzyme belongs to the family of MTA phosphorylases based on sequence homology, it has been shown that conserved amino acid substitutions in the substrate binding pocket convert the substrate specificity of this enzyme from 6-aminopurines to 6-oxopurines.</text>
</comment>
<comment type="subunit">
    <text evidence="3">Homohexamer. Dimer of a homotrimer.</text>
</comment>
<dbReference type="InterPro" id="IPR010044">
    <property type="entry name" value="MTAP"/>
</dbReference>
<name>A0A451B7Q7_9GAMM</name>
<dbReference type="PROSITE" id="PS01240">
    <property type="entry name" value="PNP_MTAP_2"/>
    <property type="match status" value="1"/>
</dbReference>
<feature type="site" description="Important for substrate specificity" evidence="3">
    <location>
        <position position="229"/>
    </location>
</feature>
<comment type="pathway">
    <text evidence="3">Purine metabolism; purine nucleoside salvage.</text>
</comment>
<dbReference type="InterPro" id="IPR018099">
    <property type="entry name" value="Purine_phosphorylase-2_CS"/>
</dbReference>
<dbReference type="HAMAP" id="MF_01963">
    <property type="entry name" value="MTAP"/>
    <property type="match status" value="1"/>
</dbReference>
<keyword evidence="3" id="KW-0660">Purine salvage</keyword>
<sequence>MITLAIIGGSGLTQLEGLTITRTVPMETPYGKPSAPLVYGAIHDREIVFLARHGNPHTIYPHQINYRANIQALRQTGARKILAVSAVGGIHPELITPDFITKGRLAIPHQIIDYTWSRAHTFFENNGEDVVHTDFTEPYCQELRKLLLSAARAGDVTLRDGGVYGATQGPRFETAAEIDRLERDGCDMVGMTGMPEAILARELGLCYAACAVIANPAAGRGNGEIRMNSQDIIRALDTGMETFRALLKHTLLLLPDSES</sequence>
<organism evidence="7">
    <name type="scientific">Candidatus Kentrum sp. MB</name>
    <dbReference type="NCBI Taxonomy" id="2138164"/>
    <lineage>
        <taxon>Bacteria</taxon>
        <taxon>Pseudomonadati</taxon>
        <taxon>Pseudomonadota</taxon>
        <taxon>Gammaproteobacteria</taxon>
        <taxon>Candidatus Kentrum</taxon>
    </lineage>
</organism>
<dbReference type="InterPro" id="IPR000845">
    <property type="entry name" value="Nucleoside_phosphorylase_d"/>
</dbReference>
<evidence type="ECO:0000313" key="7">
    <source>
        <dbReference type="EMBL" id="VFK74312.1"/>
    </source>
</evidence>
<keyword evidence="1 3" id="KW-0328">Glycosyltransferase</keyword>
<feature type="binding site" evidence="3">
    <location>
        <position position="191"/>
    </location>
    <ligand>
        <name>substrate</name>
    </ligand>
</feature>
<evidence type="ECO:0000313" key="6">
    <source>
        <dbReference type="EMBL" id="VFK28623.1"/>
    </source>
</evidence>
<feature type="domain" description="Nucleoside phosphorylase" evidence="4">
    <location>
        <begin position="3"/>
        <end position="249"/>
    </location>
</feature>
<evidence type="ECO:0000256" key="2">
    <source>
        <dbReference type="ARBA" id="ARBA00022679"/>
    </source>
</evidence>
<dbReference type="NCBIfam" id="NF006599">
    <property type="entry name" value="PRK09136.1"/>
    <property type="match status" value="1"/>
</dbReference>
<dbReference type="EMBL" id="CAADGH010000003">
    <property type="protein sequence ID" value="VFK74312.1"/>
    <property type="molecule type" value="Genomic_DNA"/>
</dbReference>
<evidence type="ECO:0000256" key="1">
    <source>
        <dbReference type="ARBA" id="ARBA00022676"/>
    </source>
</evidence>
<evidence type="ECO:0000256" key="3">
    <source>
        <dbReference type="HAMAP-Rule" id="MF_01963"/>
    </source>
</evidence>
<dbReference type="EMBL" id="CAADFQ010000003">
    <property type="protein sequence ID" value="VFK27439.1"/>
    <property type="molecule type" value="Genomic_DNA"/>
</dbReference>
<dbReference type="InterPro" id="IPR035994">
    <property type="entry name" value="Nucleoside_phosphorylase_sf"/>
</dbReference>
<keyword evidence="2 3" id="KW-0808">Transferase</keyword>
<dbReference type="EC" id="2.4.2.1" evidence="3"/>
<proteinExistence type="inferred from homology"/>
<feature type="binding site" evidence="3">
    <location>
        <begin position="52"/>
        <end position="53"/>
    </location>
    <ligand>
        <name>phosphate</name>
        <dbReference type="ChEBI" id="CHEBI:43474"/>
    </ligand>
</feature>
<evidence type="ECO:0000313" key="5">
    <source>
        <dbReference type="EMBL" id="VFK27439.1"/>
    </source>
</evidence>
<accession>A0A451B7Q7</accession>
<dbReference type="UniPathway" id="UPA00606"/>
<dbReference type="SUPFAM" id="SSF53167">
    <property type="entry name" value="Purine and uridine phosphorylases"/>
    <property type="match status" value="1"/>
</dbReference>
<dbReference type="Pfam" id="PF01048">
    <property type="entry name" value="PNP_UDP_1"/>
    <property type="match status" value="1"/>
</dbReference>
<dbReference type="AlphaFoldDB" id="A0A451B7Q7"/>
<dbReference type="CDD" id="cd09010">
    <property type="entry name" value="MTAP_SsMTAPII_like_MTIP"/>
    <property type="match status" value="1"/>
</dbReference>
<dbReference type="PANTHER" id="PTHR42679">
    <property type="entry name" value="S-METHYL-5'-THIOADENOSINE PHOSPHORYLASE"/>
    <property type="match status" value="1"/>
</dbReference>
<dbReference type="GO" id="GO:0006166">
    <property type="term" value="P:purine ribonucleoside salvage"/>
    <property type="evidence" value="ECO:0007669"/>
    <property type="project" value="UniProtKB-UniRule"/>
</dbReference>
<protein>
    <recommendedName>
        <fullName evidence="3">Probable 6-oxopurine nucleoside phosphorylase</fullName>
        <ecNumber evidence="3">2.4.2.1</ecNumber>
    </recommendedName>
    <alternativeName>
        <fullName evidence="3">Purine nucleoside phosphorylase</fullName>
        <shortName evidence="3">PNP</shortName>
    </alternativeName>
</protein>
<dbReference type="Gene3D" id="3.40.50.1580">
    <property type="entry name" value="Nucleoside phosphorylase domain"/>
    <property type="match status" value="1"/>
</dbReference>
<dbReference type="PANTHER" id="PTHR42679:SF2">
    <property type="entry name" value="S-METHYL-5'-THIOADENOSINE PHOSPHORYLASE"/>
    <property type="match status" value="1"/>
</dbReference>
<feature type="binding site" evidence="3">
    <location>
        <begin position="215"/>
        <end position="217"/>
    </location>
    <ligand>
        <name>substrate</name>
    </ligand>
</feature>
<dbReference type="EMBL" id="CAADFO010000039">
    <property type="protein sequence ID" value="VFK28623.1"/>
    <property type="molecule type" value="Genomic_DNA"/>
</dbReference>
<dbReference type="GO" id="GO:0005829">
    <property type="term" value="C:cytosol"/>
    <property type="evidence" value="ECO:0007669"/>
    <property type="project" value="TreeGrafter"/>
</dbReference>
<feature type="site" description="Important for substrate specificity" evidence="3">
    <location>
        <position position="173"/>
    </location>
</feature>
<gene>
    <name evidence="6" type="ORF">BECKMB1821G_GA0114241_103927</name>
    <name evidence="7" type="ORF">BECKMB1821H_GA0114242_100340</name>
    <name evidence="5" type="ORF">BECKMB1821I_GA0114274_100340</name>
</gene>
<feature type="binding site" evidence="3">
    <location>
        <position position="10"/>
    </location>
    <ligand>
        <name>phosphate</name>
        <dbReference type="ChEBI" id="CHEBI:43474"/>
    </ligand>
</feature>
<feature type="binding site" evidence="3">
    <location>
        <begin position="85"/>
        <end position="86"/>
    </location>
    <ligand>
        <name>phosphate</name>
        <dbReference type="ChEBI" id="CHEBI:43474"/>
    </ligand>
</feature>